<feature type="chain" id="PRO_5016349266" description="Lipoprotein" evidence="1">
    <location>
        <begin position="24"/>
        <end position="216"/>
    </location>
</feature>
<gene>
    <name evidence="2" type="ORF">MORIYA_1953</name>
</gene>
<feature type="signal peptide" evidence="1">
    <location>
        <begin position="1"/>
        <end position="23"/>
    </location>
</feature>
<evidence type="ECO:0000313" key="2">
    <source>
        <dbReference type="EMBL" id="SQD78431.1"/>
    </source>
</evidence>
<protein>
    <recommendedName>
        <fullName evidence="4">Lipoprotein</fullName>
    </recommendedName>
</protein>
<dbReference type="OrthoDB" id="7061608at2"/>
<dbReference type="PROSITE" id="PS51257">
    <property type="entry name" value="PROKAR_LIPOPROTEIN"/>
    <property type="match status" value="1"/>
</dbReference>
<dbReference type="KEGG" id="mya:MORIYA_1953"/>
<dbReference type="EMBL" id="LS483250">
    <property type="protein sequence ID" value="SQD78431.1"/>
    <property type="molecule type" value="Genomic_DNA"/>
</dbReference>
<dbReference type="Proteomes" id="UP000250163">
    <property type="component" value="Chromosome MORIYA"/>
</dbReference>
<proteinExistence type="predicted"/>
<dbReference type="RefSeq" id="WP_112714536.1">
    <property type="nucleotide sequence ID" value="NZ_LS483250.1"/>
</dbReference>
<keyword evidence="3" id="KW-1185">Reference proteome</keyword>
<organism evidence="2 3">
    <name type="scientific">Moritella yayanosii</name>
    <dbReference type="NCBI Taxonomy" id="69539"/>
    <lineage>
        <taxon>Bacteria</taxon>
        <taxon>Pseudomonadati</taxon>
        <taxon>Pseudomonadota</taxon>
        <taxon>Gammaproteobacteria</taxon>
        <taxon>Alteromonadales</taxon>
        <taxon>Moritellaceae</taxon>
        <taxon>Moritella</taxon>
    </lineage>
</organism>
<accession>A0A330LR43</accession>
<reference evidence="3" key="1">
    <citation type="submission" date="2018-05" db="EMBL/GenBank/DDBJ databases">
        <authorList>
            <person name="Cea G.-C."/>
            <person name="William W."/>
        </authorList>
    </citation>
    <scope>NUCLEOTIDE SEQUENCE [LARGE SCALE GENOMIC DNA]</scope>
    <source>
        <strain evidence="3">DB21MT 5</strain>
    </source>
</reference>
<evidence type="ECO:0000313" key="3">
    <source>
        <dbReference type="Proteomes" id="UP000250163"/>
    </source>
</evidence>
<evidence type="ECO:0008006" key="4">
    <source>
        <dbReference type="Google" id="ProtNLM"/>
    </source>
</evidence>
<evidence type="ECO:0000256" key="1">
    <source>
        <dbReference type="SAM" id="SignalP"/>
    </source>
</evidence>
<name>A0A330LR43_9GAMM</name>
<sequence length="216" mass="25234">MRKVILLTSCFMLSCGFYTTVSANETIPVNIYKQKDMLEMEQYQKFIPSGFVPVYQADGSMDNTSVSLVRYQPQANSQLMLQQQHVSFVLDLQGKLMGFNRLIPDFSMNAGTLPDPDESRVLAIEFLEKYAPDLVKDMDVKWIKPHDEIIYQNNKKMTLTGMKVKCRNKSDGRYFWVVIAQDRSVMTFERDIVWDFFRAGRQTEKWLHDSWLTNKI</sequence>
<keyword evidence="1" id="KW-0732">Signal</keyword>
<dbReference type="AlphaFoldDB" id="A0A330LR43"/>